<dbReference type="SUPFAM" id="SSF55166">
    <property type="entry name" value="Hedgehog/DD-peptidase"/>
    <property type="match status" value="1"/>
</dbReference>
<keyword evidence="4" id="KW-1185">Reference proteome</keyword>
<protein>
    <submittedName>
        <fullName evidence="3">M15 family metallopeptidase</fullName>
    </submittedName>
</protein>
<sequence length="280" mass="31598">MRAITRRTLLMTSAVALAVGGAVVGPAGAPASNERVGPTTHAASAGVRIAPVKLPKKAPRPRIRLPRQPRPTARGMHPHVMRIPTKVWRSMTGRSWHRGCPVGRRKLRLIRMNYWGYDGYRHRGELVVHRSIARNTVRAFRGIYRGRFPIRHMFRVDRFGWSRKLHGANDLKSMGAGNTSAFNCRGIVGSPSDLSPHSLGRSIDINTWENPYRSARGFKPNRWWNFRSRPHRITYRSGAQGVVRAMRRAGFGWLGSADWQHFQIDPSGRAHRHDGGIFGD</sequence>
<dbReference type="EMBL" id="CP094970">
    <property type="protein sequence ID" value="UYM07089.1"/>
    <property type="molecule type" value="Genomic_DNA"/>
</dbReference>
<dbReference type="PROSITE" id="PS51318">
    <property type="entry name" value="TAT"/>
    <property type="match status" value="1"/>
</dbReference>
<dbReference type="InterPro" id="IPR039561">
    <property type="entry name" value="Peptidase_M15C"/>
</dbReference>
<dbReference type="Proteomes" id="UP001164390">
    <property type="component" value="Chromosome"/>
</dbReference>
<keyword evidence="1" id="KW-0732">Signal</keyword>
<dbReference type="InterPro" id="IPR009045">
    <property type="entry name" value="Zn_M74/Hedgehog-like"/>
</dbReference>
<dbReference type="GO" id="GO:0008233">
    <property type="term" value="F:peptidase activity"/>
    <property type="evidence" value="ECO:0007669"/>
    <property type="project" value="InterPro"/>
</dbReference>
<dbReference type="InterPro" id="IPR006311">
    <property type="entry name" value="TAT_signal"/>
</dbReference>
<feature type="signal peptide" evidence="1">
    <location>
        <begin position="1"/>
        <end position="18"/>
    </location>
</feature>
<evidence type="ECO:0000313" key="3">
    <source>
        <dbReference type="EMBL" id="UYM07089.1"/>
    </source>
</evidence>
<accession>A0AA46TKP3</accession>
<proteinExistence type="predicted"/>
<reference evidence="3" key="1">
    <citation type="submission" date="2022-01" db="EMBL/GenBank/DDBJ databases">
        <title>Nocardioidaceae gen. sp. A5X3R13.</title>
        <authorList>
            <person name="Lopez Marin M.A."/>
            <person name="Uhlik O."/>
        </authorList>
    </citation>
    <scope>NUCLEOTIDE SEQUENCE</scope>
    <source>
        <strain evidence="3">A5X3R13</strain>
    </source>
</reference>
<evidence type="ECO:0000256" key="1">
    <source>
        <dbReference type="SAM" id="SignalP"/>
    </source>
</evidence>
<dbReference type="RefSeq" id="WP_271636033.1">
    <property type="nucleotide sequence ID" value="NZ_CP094970.1"/>
</dbReference>
<organism evidence="3 4">
    <name type="scientific">Solicola gregarius</name>
    <dbReference type="NCBI Taxonomy" id="2908642"/>
    <lineage>
        <taxon>Bacteria</taxon>
        <taxon>Bacillati</taxon>
        <taxon>Actinomycetota</taxon>
        <taxon>Actinomycetes</taxon>
        <taxon>Propionibacteriales</taxon>
        <taxon>Nocardioidaceae</taxon>
        <taxon>Solicola</taxon>
    </lineage>
</organism>
<feature type="chain" id="PRO_5041218933" evidence="1">
    <location>
        <begin position="19"/>
        <end position="280"/>
    </location>
</feature>
<dbReference type="Pfam" id="PF13539">
    <property type="entry name" value="Peptidase_M15_4"/>
    <property type="match status" value="1"/>
</dbReference>
<evidence type="ECO:0000313" key="4">
    <source>
        <dbReference type="Proteomes" id="UP001164390"/>
    </source>
</evidence>
<name>A0AA46TKP3_9ACTN</name>
<gene>
    <name evidence="3" type="ORF">L0C25_08440</name>
</gene>
<dbReference type="KEGG" id="sgrg:L0C25_08440"/>
<dbReference type="AlphaFoldDB" id="A0AA46TKP3"/>
<evidence type="ECO:0000259" key="2">
    <source>
        <dbReference type="Pfam" id="PF13539"/>
    </source>
</evidence>
<dbReference type="Gene3D" id="3.30.1380.10">
    <property type="match status" value="1"/>
</dbReference>
<feature type="domain" description="Peptidase M15C" evidence="2">
    <location>
        <begin position="189"/>
        <end position="264"/>
    </location>
</feature>